<dbReference type="EMBL" id="CP039371">
    <property type="protein sequence ID" value="QCI14075.1"/>
    <property type="molecule type" value="Genomic_DNA"/>
</dbReference>
<evidence type="ECO:0000313" key="1">
    <source>
        <dbReference type="EMBL" id="QCI14075.1"/>
    </source>
</evidence>
<name>A0A4D6XMM6_PSEPU</name>
<dbReference type="Proteomes" id="UP000298551">
    <property type="component" value="Chromosome"/>
</dbReference>
<protein>
    <submittedName>
        <fullName evidence="1">Uncharacterized protein</fullName>
    </submittedName>
</protein>
<organism evidence="1 2">
    <name type="scientific">Pseudomonas putida</name>
    <name type="common">Arthrobacter siderocapsulatus</name>
    <dbReference type="NCBI Taxonomy" id="303"/>
    <lineage>
        <taxon>Bacteria</taxon>
        <taxon>Pseudomonadati</taxon>
        <taxon>Pseudomonadota</taxon>
        <taxon>Gammaproteobacteria</taxon>
        <taxon>Pseudomonadales</taxon>
        <taxon>Pseudomonadaceae</taxon>
        <taxon>Pseudomonas</taxon>
    </lineage>
</organism>
<gene>
    <name evidence="1" type="ORF">E6B08_23210</name>
</gene>
<dbReference type="Pfam" id="PF20457">
    <property type="entry name" value="DUF6710"/>
    <property type="match status" value="1"/>
</dbReference>
<reference evidence="2" key="1">
    <citation type="submission" date="2019-04" db="EMBL/GenBank/DDBJ databases">
        <title>Genome sequence of Pseudomonas putida 1290, an auxin catabolizing strain.</title>
        <authorList>
            <person name="Laird T.S."/>
            <person name="Leveau J.H.J."/>
        </authorList>
    </citation>
    <scope>NUCLEOTIDE SEQUENCE [LARGE SCALE GENOMIC DNA]</scope>
    <source>
        <strain evidence="2">1290</strain>
    </source>
</reference>
<sequence length="227" mass="25337">MRDSRVAAFENLMRWATCLEAANNRAGLEDLIKIVLRPVQSIHMREALLRPRHHGPHALHWMSSLGGLWDGDAECGTWAGFLLKHCRCPVDECSVISLASDMVIPTLWSESSILNSLGMIGKGRKSGEFMQDKNHSVTLMRPMNIVWVNGGNHSIAQGILGGEGELLPDDVYDVTEIIKGVRFDGELWICQRTGEKLGSPIYAEFGWAWEIARFLINLPSKPTGYRP</sequence>
<dbReference type="RefSeq" id="WP_136916156.1">
    <property type="nucleotide sequence ID" value="NZ_CP039371.1"/>
</dbReference>
<dbReference type="AlphaFoldDB" id="A0A4D6XMM6"/>
<dbReference type="InterPro" id="IPR046556">
    <property type="entry name" value="DUF6710"/>
</dbReference>
<evidence type="ECO:0000313" key="2">
    <source>
        <dbReference type="Proteomes" id="UP000298551"/>
    </source>
</evidence>
<proteinExistence type="predicted"/>
<accession>A0A4D6XMM6</accession>
<dbReference type="OrthoDB" id="1777863at2"/>